<evidence type="ECO:0000256" key="2">
    <source>
        <dbReference type="ARBA" id="ARBA00022450"/>
    </source>
</evidence>
<dbReference type="CDD" id="cd17652">
    <property type="entry name" value="A_NRPS_CmdD_like"/>
    <property type="match status" value="1"/>
</dbReference>
<evidence type="ECO:0000256" key="4">
    <source>
        <dbReference type="SAM" id="MobiDB-lite"/>
    </source>
</evidence>
<dbReference type="Proteomes" id="UP001596067">
    <property type="component" value="Unassembled WGS sequence"/>
</dbReference>
<dbReference type="InterPro" id="IPR045851">
    <property type="entry name" value="AMP-bd_C_sf"/>
</dbReference>
<dbReference type="InterPro" id="IPR010071">
    <property type="entry name" value="AA_adenyl_dom"/>
</dbReference>
<dbReference type="Pfam" id="PF13193">
    <property type="entry name" value="AMP-binding_C"/>
    <property type="match status" value="2"/>
</dbReference>
<dbReference type="SUPFAM" id="SSF52777">
    <property type="entry name" value="CoA-dependent acyltransferases"/>
    <property type="match status" value="4"/>
</dbReference>
<keyword evidence="7" id="KW-1185">Reference proteome</keyword>
<gene>
    <name evidence="6" type="ORF">ACFP0N_39755</name>
</gene>
<dbReference type="EMBL" id="JBHSOD010000130">
    <property type="protein sequence ID" value="MFC5891106.1"/>
    <property type="molecule type" value="Genomic_DNA"/>
</dbReference>
<feature type="non-terminal residue" evidence="6">
    <location>
        <position position="1817"/>
    </location>
</feature>
<feature type="domain" description="Carrier" evidence="5">
    <location>
        <begin position="373"/>
        <end position="448"/>
    </location>
</feature>
<dbReference type="InterPro" id="IPR000873">
    <property type="entry name" value="AMP-dep_synth/lig_dom"/>
</dbReference>
<dbReference type="InterPro" id="IPR009081">
    <property type="entry name" value="PP-bd_ACP"/>
</dbReference>
<evidence type="ECO:0000259" key="5">
    <source>
        <dbReference type="PROSITE" id="PS50075"/>
    </source>
</evidence>
<protein>
    <submittedName>
        <fullName evidence="6">Amino acid adenylation domain-containing protein</fullName>
    </submittedName>
</protein>
<dbReference type="Pfam" id="PF00501">
    <property type="entry name" value="AMP-binding"/>
    <property type="match status" value="2"/>
</dbReference>
<sequence>ADPMVAVDPRHPAYVIYTSGSTGRPKGVAPTHGGLLDLLTDLREVHLAPVLEERPRLRVALTTSVSFDASWNQLLALFGGHELHVLEHATWTDPDAFVSYSVRCGLDFVEATPSYLQVLLSHGLLSDPGRSPVVVAAGGEAVPERLWEQLRSAAGVRCLNLYGPSECTVNSVVATVGSSPHPVIGRPVTNARLHVLDGALRPVPAGTAGELYIAGAGLARGYLDRPGLTAGRFVADPFGPNGSRMYRTGDVVRWDACGNLEFLGRTDDQVKIRGFRVELGEIEAVLAEHPQVARAAVLVRTEEEPRLVAYAVPEPGTTVTDTALRDHLRDRLPRHMVPAAYVLLDALPLTPNGKLDRRALPAPERQPAAPGRAPRTATEHLLVGLFAEVLGVAEPGPDESFFDLGGHSLLATRLVARARTVLGVELRLGDLFDAPTVAELAAAVDVAGRARPALGRRDRPETVPLSFAQQRLWFLHRMEGPSATYNIPLTLRLSGSLDQRALETALGDLVERHESLRTVFPVVDGVPCQRVLDLDAARPRLRVTELGERELPERLAQAARYGFDLAEEPPLHAELFRLAAEEHVLLLVVHHIAGDGWSAGPLSRDLTTAYAARAEGAKPEWSPLPVQYADYALWQRELLGDGADPDSLLNDQLGYWREQLAGLPEQVELPFDRPRPAAMSYRGAHLPVRIDAELHQGLRTLARDGGASLFMVLQAGLAALLGKLGAGSDVPIGTPIAGRTDEALDDLVGFFVNTLVLRTDLSGDPSFTELLGRVRGAALAAYAHQDVPFEHLVEALNPSRSLSHHPLFQTGLVVQNAPGGDFELPGLLVSGVTVLTGTARLDLTFGFAEEYGPDGAPAGLGGAVEYSTDLFDRSTVETLVARWTRLLAAVAAAPDLPIGGIDLLSAQERRELLPTVDAAAATASLPELFAAQVAAAPDAVALVSGDAELTYRQLDARANRFAHALIARGVGPERVVAVALPRSVESVVAVLGVLKAGAAYLPVDPAYPRARIDLMLADARPALLVDDPAAVAGGDWAETDPEAALDVRHPAYVIYTSGSTGRPKGVVVSHAGVSGLVAAQVERLGVTRGSRVLQFASPGFDASFWDLCSAVLTGAALVLAPAEAPLDALTDHRLDVTHVTLPPSALAALPEGSVAASTLVVAGEACPPELVARWAPGRRMINAYGPTETTVCATMSDPLAPGSGVPPIGRPVAGFRAYVLDERLRPLPPGVAGELYVAGPGLARGYLNRPGLTAGRFLACPFEPSGARMYRTGDVVRFRTDGELEYVGRADDQVKVRGFRVELGEVEAALAEHPAVAQAAVLARDDRLIGYVTARPGTASPSAPSLAAHLRDRLPDYMVPAVFTVLDALPLTPNGKLDRAALPAPASGLGSAEAGRAPRTPQEQILCELFAEVLGVSGVGVDDDFFDLGGHSLLATRLAARVRSVLGVELGLRVLFQAPTVAGLAEVLAGAGRARPALTVQERPDTVPLSFAQRRLWFLHRMDGAAATYHIPLALQLTGTLDRAALDEALADVAARHESLRTVFPEVDGVPCQRVLDPAAVRPRAGLTEVSEAELFGRLAEYARQPFDLAAEPPLRAGLFALAPDEHVLLLVMHHIAGDGWSTGPLARDLAEAYAARCEGRATGRPALPVQYADYTLWQRELLGDAADPDSRFAEQLDYWKRQLSDLPELIQLPADRPRPAVAGWRGDHVGLELSPELHTALTALARRTGTSLFMVLQAALAALYTRLGAGTDIAIGSPIAGRTDEALDELVGFFVNTLVLRTDTSGDPSFAELLGRVRETALSAYAHQDVPFEHLV</sequence>
<dbReference type="Gene3D" id="1.10.1200.10">
    <property type="entry name" value="ACP-like"/>
    <property type="match status" value="2"/>
</dbReference>
<dbReference type="Gene3D" id="3.30.559.10">
    <property type="entry name" value="Chloramphenicol acetyltransferase-like domain"/>
    <property type="match status" value="2"/>
</dbReference>
<comment type="caution">
    <text evidence="6">The sequence shown here is derived from an EMBL/GenBank/DDBJ whole genome shotgun (WGS) entry which is preliminary data.</text>
</comment>
<evidence type="ECO:0000313" key="7">
    <source>
        <dbReference type="Proteomes" id="UP001596067"/>
    </source>
</evidence>
<dbReference type="RefSeq" id="WP_380238041.1">
    <property type="nucleotide sequence ID" value="NZ_JBHSOD010000130.1"/>
</dbReference>
<evidence type="ECO:0000256" key="3">
    <source>
        <dbReference type="ARBA" id="ARBA00022553"/>
    </source>
</evidence>
<dbReference type="CDD" id="cd05930">
    <property type="entry name" value="A_NRPS"/>
    <property type="match status" value="1"/>
</dbReference>
<name>A0ABW1F9J3_9ACTN</name>
<proteinExistence type="predicted"/>
<dbReference type="SMART" id="SM00823">
    <property type="entry name" value="PKS_PP"/>
    <property type="match status" value="2"/>
</dbReference>
<reference evidence="7" key="1">
    <citation type="journal article" date="2019" name="Int. J. Syst. Evol. Microbiol.">
        <title>The Global Catalogue of Microorganisms (GCM) 10K type strain sequencing project: providing services to taxonomists for standard genome sequencing and annotation.</title>
        <authorList>
            <consortium name="The Broad Institute Genomics Platform"/>
            <consortium name="The Broad Institute Genome Sequencing Center for Infectious Disease"/>
            <person name="Wu L."/>
            <person name="Ma J."/>
        </authorList>
    </citation>
    <scope>NUCLEOTIDE SEQUENCE [LARGE SCALE GENOMIC DNA]</scope>
    <source>
        <strain evidence="7">CGMCC 4.1469</strain>
    </source>
</reference>
<dbReference type="SUPFAM" id="SSF56801">
    <property type="entry name" value="Acetyl-CoA synthetase-like"/>
    <property type="match status" value="2"/>
</dbReference>
<dbReference type="SUPFAM" id="SSF47336">
    <property type="entry name" value="ACP-like"/>
    <property type="match status" value="2"/>
</dbReference>
<dbReference type="InterPro" id="IPR001242">
    <property type="entry name" value="Condensation_dom"/>
</dbReference>
<dbReference type="InterPro" id="IPR023213">
    <property type="entry name" value="CAT-like_dom_sf"/>
</dbReference>
<dbReference type="PANTHER" id="PTHR45527">
    <property type="entry name" value="NONRIBOSOMAL PEPTIDE SYNTHETASE"/>
    <property type="match status" value="1"/>
</dbReference>
<dbReference type="InterPro" id="IPR025110">
    <property type="entry name" value="AMP-bd_C"/>
</dbReference>
<dbReference type="Pfam" id="PF00668">
    <property type="entry name" value="Condensation"/>
    <property type="match status" value="2"/>
</dbReference>
<dbReference type="Gene3D" id="3.40.50.12780">
    <property type="entry name" value="N-terminal domain of ligase-like"/>
    <property type="match status" value="2"/>
</dbReference>
<dbReference type="PROSITE" id="PS00455">
    <property type="entry name" value="AMP_BINDING"/>
    <property type="match status" value="2"/>
</dbReference>
<keyword evidence="2" id="KW-0596">Phosphopantetheine</keyword>
<feature type="non-terminal residue" evidence="6">
    <location>
        <position position="1"/>
    </location>
</feature>
<dbReference type="Pfam" id="PF00550">
    <property type="entry name" value="PP-binding"/>
    <property type="match status" value="2"/>
</dbReference>
<dbReference type="InterPro" id="IPR036736">
    <property type="entry name" value="ACP-like_sf"/>
</dbReference>
<organism evidence="6 7">
    <name type="scientific">Kitasatospora aburaviensis</name>
    <dbReference type="NCBI Taxonomy" id="67265"/>
    <lineage>
        <taxon>Bacteria</taxon>
        <taxon>Bacillati</taxon>
        <taxon>Actinomycetota</taxon>
        <taxon>Actinomycetes</taxon>
        <taxon>Kitasatosporales</taxon>
        <taxon>Streptomycetaceae</taxon>
        <taxon>Kitasatospora</taxon>
    </lineage>
</organism>
<accession>A0ABW1F9J3</accession>
<evidence type="ECO:0000256" key="1">
    <source>
        <dbReference type="ARBA" id="ARBA00001957"/>
    </source>
</evidence>
<dbReference type="InterPro" id="IPR006162">
    <property type="entry name" value="Ppantetheine_attach_site"/>
</dbReference>
<dbReference type="NCBIfam" id="TIGR01733">
    <property type="entry name" value="AA-adenyl-dom"/>
    <property type="match status" value="1"/>
</dbReference>
<feature type="region of interest" description="Disordered" evidence="4">
    <location>
        <begin position="355"/>
        <end position="374"/>
    </location>
</feature>
<dbReference type="InterPro" id="IPR020806">
    <property type="entry name" value="PKS_PP-bd"/>
</dbReference>
<feature type="compositionally biased region" description="Low complexity" evidence="4">
    <location>
        <begin position="361"/>
        <end position="374"/>
    </location>
</feature>
<evidence type="ECO:0000313" key="6">
    <source>
        <dbReference type="EMBL" id="MFC5891106.1"/>
    </source>
</evidence>
<dbReference type="PROSITE" id="PS50075">
    <property type="entry name" value="CARRIER"/>
    <property type="match status" value="2"/>
</dbReference>
<keyword evidence="3" id="KW-0597">Phosphoprotein</keyword>
<feature type="domain" description="Carrier" evidence="5">
    <location>
        <begin position="1397"/>
        <end position="1472"/>
    </location>
</feature>
<dbReference type="PROSITE" id="PS00012">
    <property type="entry name" value="PHOSPHOPANTETHEINE"/>
    <property type="match status" value="2"/>
</dbReference>
<dbReference type="Gene3D" id="3.30.559.30">
    <property type="entry name" value="Nonribosomal peptide synthetase, condensation domain"/>
    <property type="match status" value="2"/>
</dbReference>
<dbReference type="CDD" id="cd19540">
    <property type="entry name" value="LCL_NRPS-like"/>
    <property type="match status" value="2"/>
</dbReference>
<dbReference type="InterPro" id="IPR042099">
    <property type="entry name" value="ANL_N_sf"/>
</dbReference>
<dbReference type="InterPro" id="IPR020845">
    <property type="entry name" value="AMP-binding_CS"/>
</dbReference>
<dbReference type="PANTHER" id="PTHR45527:SF1">
    <property type="entry name" value="FATTY ACID SYNTHASE"/>
    <property type="match status" value="1"/>
</dbReference>
<comment type="cofactor">
    <cofactor evidence="1">
        <name>pantetheine 4'-phosphate</name>
        <dbReference type="ChEBI" id="CHEBI:47942"/>
    </cofactor>
</comment>
<dbReference type="Gene3D" id="3.30.300.30">
    <property type="match status" value="2"/>
</dbReference>